<protein>
    <submittedName>
        <fullName evidence="1">Uncharacterized protein</fullName>
    </submittedName>
</protein>
<reference evidence="1" key="1">
    <citation type="submission" date="2012-02" db="EMBL/GenBank/DDBJ databases">
        <title>The complete genome of Solitalea canadensis DSM 3403.</title>
        <authorList>
            <consortium name="US DOE Joint Genome Institute (JGI-PGF)"/>
            <person name="Lucas S."/>
            <person name="Copeland A."/>
            <person name="Lapidus A."/>
            <person name="Glavina del Rio T."/>
            <person name="Dalin E."/>
            <person name="Tice H."/>
            <person name="Bruce D."/>
            <person name="Goodwin L."/>
            <person name="Pitluck S."/>
            <person name="Peters L."/>
            <person name="Ovchinnikova G."/>
            <person name="Lu M."/>
            <person name="Kyrpides N."/>
            <person name="Mavromatis K."/>
            <person name="Ivanova N."/>
            <person name="Brettin T."/>
            <person name="Detter J.C."/>
            <person name="Han C."/>
            <person name="Larimer F."/>
            <person name="Land M."/>
            <person name="Hauser L."/>
            <person name="Markowitz V."/>
            <person name="Cheng J.-F."/>
            <person name="Hugenholtz P."/>
            <person name="Woyke T."/>
            <person name="Wu D."/>
            <person name="Spring S."/>
            <person name="Schroeder M."/>
            <person name="Kopitz M."/>
            <person name="Brambilla E."/>
            <person name="Klenk H.-P."/>
            <person name="Eisen J.A."/>
        </authorList>
    </citation>
    <scope>NUCLEOTIDE SEQUENCE</scope>
    <source>
        <strain evidence="1">DSM 3403</strain>
    </source>
</reference>
<accession>H8KLI8</accession>
<gene>
    <name evidence="1" type="ordered locus">Solca_3878</name>
</gene>
<organism evidence="1 2">
    <name type="scientific">Solitalea canadensis (strain ATCC 29591 / DSM 3403 / JCM 21819 / LMG 8368 / NBRC 15130 / NCIMB 12057 / USAM 9D)</name>
    <name type="common">Flexibacter canadensis</name>
    <dbReference type="NCBI Taxonomy" id="929556"/>
    <lineage>
        <taxon>Bacteria</taxon>
        <taxon>Pseudomonadati</taxon>
        <taxon>Bacteroidota</taxon>
        <taxon>Sphingobacteriia</taxon>
        <taxon>Sphingobacteriales</taxon>
        <taxon>Sphingobacteriaceae</taxon>
        <taxon>Solitalea</taxon>
    </lineage>
</organism>
<dbReference type="STRING" id="929556.Solca_3878"/>
<proteinExistence type="predicted"/>
<dbReference type="AlphaFoldDB" id="H8KLI8"/>
<dbReference type="EMBL" id="CP003349">
    <property type="protein sequence ID" value="AFD08875.1"/>
    <property type="molecule type" value="Genomic_DNA"/>
</dbReference>
<keyword evidence="2" id="KW-1185">Reference proteome</keyword>
<evidence type="ECO:0000313" key="2">
    <source>
        <dbReference type="Proteomes" id="UP000007590"/>
    </source>
</evidence>
<dbReference type="HOGENOM" id="CLU_3405496_0_0_10"/>
<dbReference type="Proteomes" id="UP000007590">
    <property type="component" value="Chromosome"/>
</dbReference>
<dbReference type="KEGG" id="scn:Solca_3878"/>
<evidence type="ECO:0000313" key="1">
    <source>
        <dbReference type="EMBL" id="AFD08875.1"/>
    </source>
</evidence>
<sequence>MKQMVIYLWKQEEGLLIKKDIMKRPYFEEH</sequence>
<name>H8KLI8_SOLCM</name>